<dbReference type="GO" id="GO:0003677">
    <property type="term" value="F:DNA binding"/>
    <property type="evidence" value="ECO:0007669"/>
    <property type="project" value="UniProtKB-KW"/>
</dbReference>
<dbReference type="EMBL" id="KN839895">
    <property type="protein sequence ID" value="KIJ59141.1"/>
    <property type="molecule type" value="Genomic_DNA"/>
</dbReference>
<sequence>RRGARAICADFEQLYYNEKGKKIHLSHSTLLRLASGGKTKAVTNAEWHAWLTEEETAIVIDYIQEVGNRGFPLSHRRLKNHVDEICRARLGSKFPGDGVGVNWTHRFVEKHSAQL</sequence>
<protein>
    <recommendedName>
        <fullName evidence="2">HTH CENPB-type domain-containing protein</fullName>
    </recommendedName>
</protein>
<feature type="domain" description="HTH CENPB-type" evidence="2">
    <location>
        <begin position="43"/>
        <end position="115"/>
    </location>
</feature>
<evidence type="ECO:0000256" key="1">
    <source>
        <dbReference type="ARBA" id="ARBA00023125"/>
    </source>
</evidence>
<feature type="non-terminal residue" evidence="3">
    <location>
        <position position="115"/>
    </location>
</feature>
<evidence type="ECO:0000313" key="3">
    <source>
        <dbReference type="EMBL" id="KIJ59141.1"/>
    </source>
</evidence>
<gene>
    <name evidence="3" type="ORF">HYDPIDRAFT_72144</name>
</gene>
<dbReference type="InterPro" id="IPR006600">
    <property type="entry name" value="HTH_CenpB_DNA-bd_dom"/>
</dbReference>
<dbReference type="PROSITE" id="PS51253">
    <property type="entry name" value="HTH_CENPB"/>
    <property type="match status" value="1"/>
</dbReference>
<keyword evidence="1" id="KW-0238">DNA-binding</keyword>
<accession>A0A0C9W850</accession>
<dbReference type="HOGENOM" id="CLU_076148_2_0_1"/>
<dbReference type="OrthoDB" id="2668963at2759"/>
<organism evidence="3 4">
    <name type="scientific">Hydnomerulius pinastri MD-312</name>
    <dbReference type="NCBI Taxonomy" id="994086"/>
    <lineage>
        <taxon>Eukaryota</taxon>
        <taxon>Fungi</taxon>
        <taxon>Dikarya</taxon>
        <taxon>Basidiomycota</taxon>
        <taxon>Agaricomycotina</taxon>
        <taxon>Agaricomycetes</taxon>
        <taxon>Agaricomycetidae</taxon>
        <taxon>Boletales</taxon>
        <taxon>Boletales incertae sedis</taxon>
        <taxon>Leucogyrophana</taxon>
    </lineage>
</organism>
<reference evidence="3 4" key="1">
    <citation type="submission" date="2014-04" db="EMBL/GenBank/DDBJ databases">
        <title>Evolutionary Origins and Diversification of the Mycorrhizal Mutualists.</title>
        <authorList>
            <consortium name="DOE Joint Genome Institute"/>
            <consortium name="Mycorrhizal Genomics Consortium"/>
            <person name="Kohler A."/>
            <person name="Kuo A."/>
            <person name="Nagy L.G."/>
            <person name="Floudas D."/>
            <person name="Copeland A."/>
            <person name="Barry K.W."/>
            <person name="Cichocki N."/>
            <person name="Veneault-Fourrey C."/>
            <person name="LaButti K."/>
            <person name="Lindquist E.A."/>
            <person name="Lipzen A."/>
            <person name="Lundell T."/>
            <person name="Morin E."/>
            <person name="Murat C."/>
            <person name="Riley R."/>
            <person name="Ohm R."/>
            <person name="Sun H."/>
            <person name="Tunlid A."/>
            <person name="Henrissat B."/>
            <person name="Grigoriev I.V."/>
            <person name="Hibbett D.S."/>
            <person name="Martin F."/>
        </authorList>
    </citation>
    <scope>NUCLEOTIDE SEQUENCE [LARGE SCALE GENOMIC DNA]</scope>
    <source>
        <strain evidence="3 4">MD-312</strain>
    </source>
</reference>
<dbReference type="Proteomes" id="UP000053820">
    <property type="component" value="Unassembled WGS sequence"/>
</dbReference>
<feature type="non-terminal residue" evidence="3">
    <location>
        <position position="1"/>
    </location>
</feature>
<evidence type="ECO:0000313" key="4">
    <source>
        <dbReference type="Proteomes" id="UP000053820"/>
    </source>
</evidence>
<dbReference type="AlphaFoldDB" id="A0A0C9W850"/>
<name>A0A0C9W850_9AGAM</name>
<dbReference type="Pfam" id="PF03221">
    <property type="entry name" value="HTH_Tnp_Tc5"/>
    <property type="match status" value="1"/>
</dbReference>
<keyword evidence="4" id="KW-1185">Reference proteome</keyword>
<proteinExistence type="predicted"/>
<evidence type="ECO:0000259" key="2">
    <source>
        <dbReference type="PROSITE" id="PS51253"/>
    </source>
</evidence>